<proteinExistence type="inferred from homology"/>
<dbReference type="AlphaFoldDB" id="B9FAL9"/>
<sequence length="285" mass="30955">MKVKVESSRIVKPLYDAAAPAPEWMPLSVSKTATYDESIAIIYAFRPPNPPSAAMELGLARTLAVYRGVGGAARRRARRAASRASSGLPPSRRGRGYTTFESLVAHLWRAVTAARGLGAAATTTRVRIAVNGRARMRPPVPRDYFGNLVLWAFPRCDAGELVARPSHHAAELIHRAVAGIDDAYFRSFVDFASSGAVEAEGLVPTADAGEVVVCPDMEVDSWLGMSFYDLDFGGGCPLYFMPSYLAMEGTIFLVPSFLGDGSIDVYVPLFENHLEEFKKICYNIA</sequence>
<dbReference type="Pfam" id="PF02458">
    <property type="entry name" value="Transferase"/>
    <property type="match status" value="1"/>
</dbReference>
<keyword evidence="2" id="KW-0808">Transferase</keyword>
<dbReference type="InterPro" id="IPR023213">
    <property type="entry name" value="CAT-like_dom_sf"/>
</dbReference>
<reference evidence="4" key="2">
    <citation type="submission" date="2008-12" db="EMBL/GenBank/DDBJ databases">
        <title>Improved gene annotation of the rice (Oryza sativa) genomes.</title>
        <authorList>
            <person name="Wang J."/>
            <person name="Li R."/>
            <person name="Fan W."/>
            <person name="Huang Q."/>
            <person name="Zhang J."/>
            <person name="Zhou Y."/>
            <person name="Hu Y."/>
            <person name="Zi S."/>
            <person name="Li J."/>
            <person name="Ni P."/>
            <person name="Zheng H."/>
            <person name="Zhang Y."/>
            <person name="Zhao M."/>
            <person name="Hao Q."/>
            <person name="McDermott J."/>
            <person name="Samudrala R."/>
            <person name="Kristiansen K."/>
            <person name="Wong G.K.-S."/>
        </authorList>
    </citation>
    <scope>NUCLEOTIDE SEQUENCE</scope>
</reference>
<dbReference type="FunFam" id="3.30.559.10:FF:000008">
    <property type="entry name" value="Tryptamine hydroxycinnamoyl transferase"/>
    <property type="match status" value="1"/>
</dbReference>
<dbReference type="GO" id="GO:0050734">
    <property type="term" value="F:hydroxycinnamoyltransferase activity"/>
    <property type="evidence" value="ECO:0007669"/>
    <property type="project" value="UniProtKB-ARBA"/>
</dbReference>
<dbReference type="Proteomes" id="UP000007752">
    <property type="component" value="Chromosome 3"/>
</dbReference>
<evidence type="ECO:0000256" key="1">
    <source>
        <dbReference type="ARBA" id="ARBA00009861"/>
    </source>
</evidence>
<accession>B9FAL9</accession>
<evidence type="ECO:0000313" key="4">
    <source>
        <dbReference type="EMBL" id="EEE59703.1"/>
    </source>
</evidence>
<evidence type="ECO:0000256" key="2">
    <source>
        <dbReference type="ARBA" id="ARBA00022679"/>
    </source>
</evidence>
<name>B9FAL9_ORYSJ</name>
<dbReference type="Gene3D" id="3.30.559.10">
    <property type="entry name" value="Chloramphenicol acetyltransferase-like domain"/>
    <property type="match status" value="1"/>
</dbReference>
<organism evidence="4">
    <name type="scientific">Oryza sativa subsp. japonica</name>
    <name type="common">Rice</name>
    <dbReference type="NCBI Taxonomy" id="39947"/>
    <lineage>
        <taxon>Eukaryota</taxon>
        <taxon>Viridiplantae</taxon>
        <taxon>Streptophyta</taxon>
        <taxon>Embryophyta</taxon>
        <taxon>Tracheophyta</taxon>
        <taxon>Spermatophyta</taxon>
        <taxon>Magnoliopsida</taxon>
        <taxon>Liliopsida</taxon>
        <taxon>Poales</taxon>
        <taxon>Poaceae</taxon>
        <taxon>BOP clade</taxon>
        <taxon>Oryzoideae</taxon>
        <taxon>Oryzeae</taxon>
        <taxon>Oryzinae</taxon>
        <taxon>Oryza</taxon>
        <taxon>Oryza sativa</taxon>
    </lineage>
</organism>
<keyword evidence="3" id="KW-0012">Acyltransferase</keyword>
<reference evidence="4" key="1">
    <citation type="journal article" date="2005" name="PLoS Biol.">
        <title>The genomes of Oryza sativa: a history of duplications.</title>
        <authorList>
            <person name="Yu J."/>
            <person name="Wang J."/>
            <person name="Lin W."/>
            <person name="Li S."/>
            <person name="Li H."/>
            <person name="Zhou J."/>
            <person name="Ni P."/>
            <person name="Dong W."/>
            <person name="Hu S."/>
            <person name="Zeng C."/>
            <person name="Zhang J."/>
            <person name="Zhang Y."/>
            <person name="Li R."/>
            <person name="Xu Z."/>
            <person name="Li S."/>
            <person name="Li X."/>
            <person name="Zheng H."/>
            <person name="Cong L."/>
            <person name="Lin L."/>
            <person name="Yin J."/>
            <person name="Geng J."/>
            <person name="Li G."/>
            <person name="Shi J."/>
            <person name="Liu J."/>
            <person name="Lv H."/>
            <person name="Li J."/>
            <person name="Wang J."/>
            <person name="Deng Y."/>
            <person name="Ran L."/>
            <person name="Shi X."/>
            <person name="Wang X."/>
            <person name="Wu Q."/>
            <person name="Li C."/>
            <person name="Ren X."/>
            <person name="Wang J."/>
            <person name="Wang X."/>
            <person name="Li D."/>
            <person name="Liu D."/>
            <person name="Zhang X."/>
            <person name="Ji Z."/>
            <person name="Zhao W."/>
            <person name="Sun Y."/>
            <person name="Zhang Z."/>
            <person name="Bao J."/>
            <person name="Han Y."/>
            <person name="Dong L."/>
            <person name="Ji J."/>
            <person name="Chen P."/>
            <person name="Wu S."/>
            <person name="Liu J."/>
            <person name="Xiao Y."/>
            <person name="Bu D."/>
            <person name="Tan J."/>
            <person name="Yang L."/>
            <person name="Ye C."/>
            <person name="Zhang J."/>
            <person name="Xu J."/>
            <person name="Zhou Y."/>
            <person name="Yu Y."/>
            <person name="Zhang B."/>
            <person name="Zhuang S."/>
            <person name="Wei H."/>
            <person name="Liu B."/>
            <person name="Lei M."/>
            <person name="Yu H."/>
            <person name="Li Y."/>
            <person name="Xu H."/>
            <person name="Wei S."/>
            <person name="He X."/>
            <person name="Fang L."/>
            <person name="Zhang Z."/>
            <person name="Zhang Y."/>
            <person name="Huang X."/>
            <person name="Su Z."/>
            <person name="Tong W."/>
            <person name="Li J."/>
            <person name="Tong Z."/>
            <person name="Li S."/>
            <person name="Ye J."/>
            <person name="Wang L."/>
            <person name="Fang L."/>
            <person name="Lei T."/>
            <person name="Chen C."/>
            <person name="Chen H."/>
            <person name="Xu Z."/>
            <person name="Li H."/>
            <person name="Huang H."/>
            <person name="Zhang F."/>
            <person name="Xu H."/>
            <person name="Li N."/>
            <person name="Zhao C."/>
            <person name="Li S."/>
            <person name="Dong L."/>
            <person name="Huang Y."/>
            <person name="Li L."/>
            <person name="Xi Y."/>
            <person name="Qi Q."/>
            <person name="Li W."/>
            <person name="Zhang B."/>
            <person name="Hu W."/>
            <person name="Zhang Y."/>
            <person name="Tian X."/>
            <person name="Jiao Y."/>
            <person name="Liang X."/>
            <person name="Jin J."/>
            <person name="Gao L."/>
            <person name="Zheng W."/>
            <person name="Hao B."/>
            <person name="Liu S."/>
            <person name="Wang W."/>
            <person name="Yuan L."/>
            <person name="Cao M."/>
            <person name="McDermott J."/>
            <person name="Samudrala R."/>
            <person name="Wang J."/>
            <person name="Wong G.K."/>
            <person name="Yang H."/>
        </authorList>
    </citation>
    <scope>NUCLEOTIDE SEQUENCE [LARGE SCALE GENOMIC DNA]</scope>
</reference>
<gene>
    <name evidence="4" type="ORF">OsJ_12127</name>
</gene>
<dbReference type="InterPro" id="IPR050317">
    <property type="entry name" value="Plant_Fungal_Acyltransferase"/>
</dbReference>
<dbReference type="PANTHER" id="PTHR31642:SF13">
    <property type="entry name" value="AGMATINE HYDROXYCINNAMOYLTRANSFERASE 1"/>
    <property type="match status" value="1"/>
</dbReference>
<dbReference type="PANTHER" id="PTHR31642">
    <property type="entry name" value="TRICHOTHECENE 3-O-ACETYLTRANSFERASE"/>
    <property type="match status" value="1"/>
</dbReference>
<dbReference type="EMBL" id="CM000140">
    <property type="protein sequence ID" value="EEE59703.1"/>
    <property type="molecule type" value="Genomic_DNA"/>
</dbReference>
<evidence type="ECO:0000256" key="3">
    <source>
        <dbReference type="ARBA" id="ARBA00023315"/>
    </source>
</evidence>
<protein>
    <submittedName>
        <fullName evidence="4">Uncharacterized protein</fullName>
    </submittedName>
</protein>
<comment type="similarity">
    <text evidence="1">Belongs to the plant acyltransferase family.</text>
</comment>